<dbReference type="EMBL" id="JAWDGP010004431">
    <property type="protein sequence ID" value="KAK3764552.1"/>
    <property type="molecule type" value="Genomic_DNA"/>
</dbReference>
<comment type="subcellular location">
    <subcellularLocation>
        <location evidence="1">Cytoplasm</location>
        <location evidence="1">Cytoskeleton</location>
    </subcellularLocation>
</comment>
<evidence type="ECO:0000256" key="8">
    <source>
        <dbReference type="SAM" id="MobiDB-lite"/>
    </source>
</evidence>
<dbReference type="InterPro" id="IPR017868">
    <property type="entry name" value="Filamin/ABP280_repeat-like"/>
</dbReference>
<sequence length="915" mass="97019">MSDDHRALQIPVTKLLSGSESHHMQQTSSSSSSHSSHSSTTKTTSTKKATSSSVMTVKKSTVKTSSTTTKGGSPVIHEGSTVTSVESSTKQGPVSVHQEDSSITTVKRSAHEGQTAIKDSSSFSSIKSSAHEGHTSLTSGDDLADITSIMSTAFGDLDNPASMLVDSSLKSLKEGSSTVTVQKSVKEGPGTFSQSMVTTKKSMTQQGPASIVEESTITTRRSSSTHQGLTSLQDVTTLPSIPSSALEYPVSVKESISQASFSEDSSLSTVNRSDLESISSNREEFNSAQIPIIESPVSSNEDFSLSSLKEDSSLTIKKKSAEENLNITENSATVTNLTNVQDNVIPIQQKPVPVEEVPAVVKEGSTLLQETTSMTRTLSSNTLSSSSKAPGATSTATVSTRTEEATCLTPGLSVEVPISVIKPATLPGDSPKPATRLNCVGTQPFDMTASVKSPSGVTELCDVKALDDSHYSIKFVPHEMGVHTVSVKHKDMHIPGSPFEFTVGPIAGGGSHKVHAAGPGLERGEVDVPNEFNIYTREAGAGGLSIAVEGPSKAEIEFQDKKDGSCNVAYRVSEPGEYYVSVKFNDEHIPDSPFRVNVTPSIGDARKLSVQSMQDRNLELGKPAAFVVNFNGAKGRLNAKVVSPSGAEEEALVQEVDDGQYAVRFIPRENGVHLVHVLFDNYHIPGSPFKVVVGKVDADAGKVTAYGDGLKTGRTGQVAKFIVNTVNAGSGSLAVTVEGPSKVKLECKEVDEGYEFSYRPTAPGDYLISIKYAGVQIAGSPFKAKIEGQGQPSAMQEHASVVVETVTKTSTTTQFRGIQRFQSDASKVTANGAGLTKAVKGKTATFTVDASRAGNNIMYVGMMGPKGPCEELIVKHQGNLKYNVQYMVREPGRYMLIVRWGEDDIPGSPFAVEVQ</sequence>
<dbReference type="PANTHER" id="PTHR38537">
    <property type="entry name" value="JITTERBUG, ISOFORM N"/>
    <property type="match status" value="1"/>
</dbReference>
<protein>
    <recommendedName>
        <fullName evidence="11">Filamin</fullName>
    </recommendedName>
</protein>
<dbReference type="FunFam" id="2.60.40.10:FF:000096">
    <property type="entry name" value="filamin-C isoform X2"/>
    <property type="match status" value="1"/>
</dbReference>
<reference evidence="9" key="1">
    <citation type="journal article" date="2023" name="G3 (Bethesda)">
        <title>A reference genome for the long-term kleptoplast-retaining sea slug Elysia crispata morphotype clarki.</title>
        <authorList>
            <person name="Eastman K.E."/>
            <person name="Pendleton A.L."/>
            <person name="Shaikh M.A."/>
            <person name="Suttiyut T."/>
            <person name="Ogas R."/>
            <person name="Tomko P."/>
            <person name="Gavelis G."/>
            <person name="Widhalm J.R."/>
            <person name="Wisecaver J.H."/>
        </authorList>
    </citation>
    <scope>NUCLEOTIDE SEQUENCE</scope>
    <source>
        <strain evidence="9">ECLA1</strain>
    </source>
</reference>
<evidence type="ECO:0008006" key="11">
    <source>
        <dbReference type="Google" id="ProtNLM"/>
    </source>
</evidence>
<dbReference type="Gene3D" id="2.60.40.10">
    <property type="entry name" value="Immunoglobulins"/>
    <property type="match status" value="5"/>
</dbReference>
<keyword evidence="5" id="KW-0009">Actin-binding</keyword>
<feature type="repeat" description="Filamin" evidence="7">
    <location>
        <begin position="397"/>
        <end position="503"/>
    </location>
</feature>
<dbReference type="InterPro" id="IPR013783">
    <property type="entry name" value="Ig-like_fold"/>
</dbReference>
<dbReference type="FunFam" id="2.60.40.10:FF:000092">
    <property type="entry name" value="Filamin-B isoform B"/>
    <property type="match status" value="1"/>
</dbReference>
<dbReference type="InterPro" id="IPR044801">
    <property type="entry name" value="Filamin"/>
</dbReference>
<feature type="compositionally biased region" description="Low complexity" evidence="8">
    <location>
        <begin position="375"/>
        <end position="387"/>
    </location>
</feature>
<feature type="compositionally biased region" description="Low complexity" evidence="8">
    <location>
        <begin position="27"/>
        <end position="70"/>
    </location>
</feature>
<evidence type="ECO:0000256" key="1">
    <source>
        <dbReference type="ARBA" id="ARBA00004245"/>
    </source>
</evidence>
<evidence type="ECO:0000313" key="10">
    <source>
        <dbReference type="Proteomes" id="UP001283361"/>
    </source>
</evidence>
<evidence type="ECO:0000256" key="7">
    <source>
        <dbReference type="PROSITE-ProRule" id="PRU00087"/>
    </source>
</evidence>
<gene>
    <name evidence="9" type="ORF">RRG08_040573</name>
</gene>
<evidence type="ECO:0000256" key="2">
    <source>
        <dbReference type="ARBA" id="ARBA00009238"/>
    </source>
</evidence>
<evidence type="ECO:0000256" key="6">
    <source>
        <dbReference type="ARBA" id="ARBA00023212"/>
    </source>
</evidence>
<dbReference type="Proteomes" id="UP001283361">
    <property type="component" value="Unassembled WGS sequence"/>
</dbReference>
<dbReference type="InterPro" id="IPR014756">
    <property type="entry name" value="Ig_E-set"/>
</dbReference>
<organism evidence="9 10">
    <name type="scientific">Elysia crispata</name>
    <name type="common">lettuce slug</name>
    <dbReference type="NCBI Taxonomy" id="231223"/>
    <lineage>
        <taxon>Eukaryota</taxon>
        <taxon>Metazoa</taxon>
        <taxon>Spiralia</taxon>
        <taxon>Lophotrochozoa</taxon>
        <taxon>Mollusca</taxon>
        <taxon>Gastropoda</taxon>
        <taxon>Heterobranchia</taxon>
        <taxon>Euthyneura</taxon>
        <taxon>Panpulmonata</taxon>
        <taxon>Sacoglossa</taxon>
        <taxon>Placobranchoidea</taxon>
        <taxon>Plakobranchidae</taxon>
        <taxon>Elysia</taxon>
    </lineage>
</organism>
<evidence type="ECO:0000256" key="5">
    <source>
        <dbReference type="ARBA" id="ARBA00023203"/>
    </source>
</evidence>
<name>A0AAE1DBN9_9GAST</name>
<keyword evidence="3" id="KW-0963">Cytoplasm</keyword>
<dbReference type="InterPro" id="IPR001298">
    <property type="entry name" value="Filamin/ABP280_rpt"/>
</dbReference>
<dbReference type="GO" id="GO:0005856">
    <property type="term" value="C:cytoskeleton"/>
    <property type="evidence" value="ECO:0007669"/>
    <property type="project" value="UniProtKB-SubCell"/>
</dbReference>
<dbReference type="AlphaFoldDB" id="A0AAE1DBN9"/>
<keyword evidence="6" id="KW-0206">Cytoskeleton</keyword>
<feature type="repeat" description="Filamin" evidence="7">
    <location>
        <begin position="695"/>
        <end position="786"/>
    </location>
</feature>
<evidence type="ECO:0000256" key="3">
    <source>
        <dbReference type="ARBA" id="ARBA00022490"/>
    </source>
</evidence>
<feature type="compositionally biased region" description="Low complexity" evidence="8">
    <location>
        <begin position="80"/>
        <end position="89"/>
    </location>
</feature>
<dbReference type="PANTHER" id="PTHR38537:SF8">
    <property type="entry name" value="FILAMIN-A"/>
    <property type="match status" value="1"/>
</dbReference>
<feature type="repeat" description="Filamin" evidence="7">
    <location>
        <begin position="820"/>
        <end position="914"/>
    </location>
</feature>
<evidence type="ECO:0000256" key="4">
    <source>
        <dbReference type="ARBA" id="ARBA00022737"/>
    </source>
</evidence>
<dbReference type="SMART" id="SM00557">
    <property type="entry name" value="IG_FLMN"/>
    <property type="match status" value="5"/>
</dbReference>
<accession>A0AAE1DBN9</accession>
<dbReference type="GO" id="GO:0051015">
    <property type="term" value="F:actin filament binding"/>
    <property type="evidence" value="ECO:0007669"/>
    <property type="project" value="InterPro"/>
</dbReference>
<dbReference type="PROSITE" id="PS50194">
    <property type="entry name" value="FILAMIN_REPEAT"/>
    <property type="match status" value="5"/>
</dbReference>
<evidence type="ECO:0000313" key="9">
    <source>
        <dbReference type="EMBL" id="KAK3764552.1"/>
    </source>
</evidence>
<feature type="region of interest" description="Disordered" evidence="8">
    <location>
        <begin position="375"/>
        <end position="404"/>
    </location>
</feature>
<comment type="similarity">
    <text evidence="2">Belongs to the filamin family.</text>
</comment>
<comment type="caution">
    <text evidence="9">The sequence shown here is derived from an EMBL/GenBank/DDBJ whole genome shotgun (WGS) entry which is preliminary data.</text>
</comment>
<keyword evidence="4" id="KW-0677">Repeat</keyword>
<feature type="repeat" description="Filamin" evidence="7">
    <location>
        <begin position="506"/>
        <end position="598"/>
    </location>
</feature>
<feature type="repeat" description="Filamin" evidence="7">
    <location>
        <begin position="600"/>
        <end position="693"/>
    </location>
</feature>
<dbReference type="SUPFAM" id="SSF81296">
    <property type="entry name" value="E set domains"/>
    <property type="match status" value="5"/>
</dbReference>
<proteinExistence type="inferred from homology"/>
<dbReference type="FunFam" id="2.60.40.10:FF:000007">
    <property type="entry name" value="Filamin-B isoform C"/>
    <property type="match status" value="1"/>
</dbReference>
<feature type="region of interest" description="Disordered" evidence="8">
    <location>
        <begin position="1"/>
        <end position="141"/>
    </location>
</feature>
<dbReference type="Pfam" id="PF00630">
    <property type="entry name" value="Filamin"/>
    <property type="match status" value="5"/>
</dbReference>
<keyword evidence="10" id="KW-1185">Reference proteome</keyword>
<dbReference type="GO" id="GO:0030036">
    <property type="term" value="P:actin cytoskeleton organization"/>
    <property type="evidence" value="ECO:0007669"/>
    <property type="project" value="InterPro"/>
</dbReference>